<dbReference type="Proteomes" id="UP000823405">
    <property type="component" value="Unassembled WGS sequence"/>
</dbReference>
<protein>
    <recommendedName>
        <fullName evidence="1">F-box domain-containing protein</fullName>
    </recommendedName>
</protein>
<evidence type="ECO:0000259" key="1">
    <source>
        <dbReference type="PROSITE" id="PS50181"/>
    </source>
</evidence>
<accession>A0A9P6QW51</accession>
<dbReference type="EMBL" id="JAAAIN010001640">
    <property type="protein sequence ID" value="KAG0301339.1"/>
    <property type="molecule type" value="Genomic_DNA"/>
</dbReference>
<gene>
    <name evidence="2" type="ORF">BGZ97_002823</name>
</gene>
<proteinExistence type="predicted"/>
<keyword evidence="3" id="KW-1185">Reference proteome</keyword>
<reference evidence="2" key="1">
    <citation type="journal article" date="2020" name="Fungal Divers.">
        <title>Resolving the Mortierellaceae phylogeny through synthesis of multi-gene phylogenetics and phylogenomics.</title>
        <authorList>
            <person name="Vandepol N."/>
            <person name="Liber J."/>
            <person name="Desiro A."/>
            <person name="Na H."/>
            <person name="Kennedy M."/>
            <person name="Barry K."/>
            <person name="Grigoriev I.V."/>
            <person name="Miller A.N."/>
            <person name="O'Donnell K."/>
            <person name="Stajich J.E."/>
            <person name="Bonito G."/>
        </authorList>
    </citation>
    <scope>NUCLEOTIDE SEQUENCE</scope>
    <source>
        <strain evidence="2">NVP60</strain>
    </source>
</reference>
<feature type="non-terminal residue" evidence="2">
    <location>
        <position position="260"/>
    </location>
</feature>
<dbReference type="Gene3D" id="1.20.1280.50">
    <property type="match status" value="1"/>
</dbReference>
<dbReference type="OrthoDB" id="2397486at2759"/>
<dbReference type="AlphaFoldDB" id="A0A9P6QW51"/>
<sequence length="260" mass="30557">MTIFIVYISRHRLFNNLVSFELAILELRIEQRETFQTLKWATILMFVSSRVRMSPFFNLSPQGQPTFDSKLSHDEYYQIYSRDSEIYADSIYNSDNYNHRELEDDYEDDYNICFVPSLPHKFNPKRDIAPFNPKILRRKFVETMVVQPLLDSPALPELPPEVFELICTHLSQTTLRRSVNRVCKSWHEISNRCISRTGIWRPLEGALELLLQQWPLIDTLELWLGQDIELPTKVVRVQNYMEDWNAFVATIVGSAASDCD</sequence>
<dbReference type="Pfam" id="PF12937">
    <property type="entry name" value="F-box-like"/>
    <property type="match status" value="1"/>
</dbReference>
<dbReference type="InterPro" id="IPR001810">
    <property type="entry name" value="F-box_dom"/>
</dbReference>
<dbReference type="PROSITE" id="PS50181">
    <property type="entry name" value="FBOX"/>
    <property type="match status" value="1"/>
</dbReference>
<organism evidence="2 3">
    <name type="scientific">Linnemannia gamsii</name>
    <dbReference type="NCBI Taxonomy" id="64522"/>
    <lineage>
        <taxon>Eukaryota</taxon>
        <taxon>Fungi</taxon>
        <taxon>Fungi incertae sedis</taxon>
        <taxon>Mucoromycota</taxon>
        <taxon>Mortierellomycotina</taxon>
        <taxon>Mortierellomycetes</taxon>
        <taxon>Mortierellales</taxon>
        <taxon>Mortierellaceae</taxon>
        <taxon>Linnemannia</taxon>
    </lineage>
</organism>
<dbReference type="InterPro" id="IPR036047">
    <property type="entry name" value="F-box-like_dom_sf"/>
</dbReference>
<name>A0A9P6QW51_9FUNG</name>
<feature type="domain" description="F-box" evidence="1">
    <location>
        <begin position="152"/>
        <end position="203"/>
    </location>
</feature>
<dbReference type="SUPFAM" id="SSF81383">
    <property type="entry name" value="F-box domain"/>
    <property type="match status" value="1"/>
</dbReference>
<comment type="caution">
    <text evidence="2">The sequence shown here is derived from an EMBL/GenBank/DDBJ whole genome shotgun (WGS) entry which is preliminary data.</text>
</comment>
<evidence type="ECO:0000313" key="3">
    <source>
        <dbReference type="Proteomes" id="UP000823405"/>
    </source>
</evidence>
<dbReference type="CDD" id="cd09917">
    <property type="entry name" value="F-box_SF"/>
    <property type="match status" value="1"/>
</dbReference>
<evidence type="ECO:0000313" key="2">
    <source>
        <dbReference type="EMBL" id="KAG0301339.1"/>
    </source>
</evidence>